<accession>A0A381TIV4</accession>
<dbReference type="AlphaFoldDB" id="A0A381TIV4"/>
<sequence>MPQFTDEVTVFESPIDVMYLMHKAFMIHSERTEALADKAQSGGDIQALTEALDGWLAQLLYHARIEDEFMTGPLKDTLLQDGRAPLKENEKEHDELRRQGGALADYVKQGDSASLKSEAASLALAMEDKDHAELMGKVEEVEKAIAAAIGEEQVLARTRRHLYQSVMSFRVTEFDHFENEEAFVLPLVKDQMSDAEELECVRKLLFDDESSDPRWIIDFVAGELEDNERELLNELEKQIQNQSK</sequence>
<evidence type="ECO:0000259" key="1">
    <source>
        <dbReference type="Pfam" id="PF01814"/>
    </source>
</evidence>
<organism evidence="2">
    <name type="scientific">marine metagenome</name>
    <dbReference type="NCBI Taxonomy" id="408172"/>
    <lineage>
        <taxon>unclassified sequences</taxon>
        <taxon>metagenomes</taxon>
        <taxon>ecological metagenomes</taxon>
    </lineage>
</organism>
<protein>
    <recommendedName>
        <fullName evidence="1">Hemerythrin-like domain-containing protein</fullName>
    </recommendedName>
</protein>
<dbReference type="Gene3D" id="1.20.120.520">
    <property type="entry name" value="nmb1532 protein domain like"/>
    <property type="match status" value="1"/>
</dbReference>
<gene>
    <name evidence="2" type="ORF">METZ01_LOCUS67551</name>
</gene>
<proteinExistence type="predicted"/>
<feature type="domain" description="Hemerythrin-like" evidence="1">
    <location>
        <begin position="14"/>
        <end position="121"/>
    </location>
</feature>
<evidence type="ECO:0000313" key="2">
    <source>
        <dbReference type="EMBL" id="SVA14697.1"/>
    </source>
</evidence>
<dbReference type="EMBL" id="UINC01004490">
    <property type="protein sequence ID" value="SVA14697.1"/>
    <property type="molecule type" value="Genomic_DNA"/>
</dbReference>
<reference evidence="2" key="1">
    <citation type="submission" date="2018-05" db="EMBL/GenBank/DDBJ databases">
        <authorList>
            <person name="Lanie J.A."/>
            <person name="Ng W.-L."/>
            <person name="Kazmierczak K.M."/>
            <person name="Andrzejewski T.M."/>
            <person name="Davidsen T.M."/>
            <person name="Wayne K.J."/>
            <person name="Tettelin H."/>
            <person name="Glass J.I."/>
            <person name="Rusch D."/>
            <person name="Podicherti R."/>
            <person name="Tsui H.-C.T."/>
            <person name="Winkler M.E."/>
        </authorList>
    </citation>
    <scope>NUCLEOTIDE SEQUENCE</scope>
</reference>
<dbReference type="InterPro" id="IPR012312">
    <property type="entry name" value="Hemerythrin-like"/>
</dbReference>
<dbReference type="Pfam" id="PF01814">
    <property type="entry name" value="Hemerythrin"/>
    <property type="match status" value="1"/>
</dbReference>
<name>A0A381TIV4_9ZZZZ</name>